<evidence type="ECO:0000256" key="1">
    <source>
        <dbReference type="SAM" id="MobiDB-lite"/>
    </source>
</evidence>
<feature type="region of interest" description="Disordered" evidence="1">
    <location>
        <begin position="123"/>
        <end position="157"/>
    </location>
</feature>
<accession>A0A0F9LY39</accession>
<dbReference type="AlphaFoldDB" id="A0A0F9LY39"/>
<sequence>MDALTALGWVLTHLGRSRRKYPNVDSTSNAIARITARFELAKQASGAGGGPENLALLGKTLLQTAGLCVRAAVDLDLDHMAMIPLPDGELGSEPYAIGFQDPQTPVEVTAFFNDPRASSHLPDWAGGPGLHRSIAGNALSPAKMQPAPQSAEPVSDN</sequence>
<comment type="caution">
    <text evidence="2">The sequence shown here is derived from an EMBL/GenBank/DDBJ whole genome shotgun (WGS) entry which is preliminary data.</text>
</comment>
<organism evidence="2">
    <name type="scientific">marine sediment metagenome</name>
    <dbReference type="NCBI Taxonomy" id="412755"/>
    <lineage>
        <taxon>unclassified sequences</taxon>
        <taxon>metagenomes</taxon>
        <taxon>ecological metagenomes</taxon>
    </lineage>
</organism>
<name>A0A0F9LY39_9ZZZZ</name>
<proteinExistence type="predicted"/>
<reference evidence="2" key="1">
    <citation type="journal article" date="2015" name="Nature">
        <title>Complex archaea that bridge the gap between prokaryotes and eukaryotes.</title>
        <authorList>
            <person name="Spang A."/>
            <person name="Saw J.H."/>
            <person name="Jorgensen S.L."/>
            <person name="Zaremba-Niedzwiedzka K."/>
            <person name="Martijn J."/>
            <person name="Lind A.E."/>
            <person name="van Eijk R."/>
            <person name="Schleper C."/>
            <person name="Guy L."/>
            <person name="Ettema T.J."/>
        </authorList>
    </citation>
    <scope>NUCLEOTIDE SEQUENCE</scope>
</reference>
<dbReference type="EMBL" id="LAZR01005643">
    <property type="protein sequence ID" value="KKM98263.1"/>
    <property type="molecule type" value="Genomic_DNA"/>
</dbReference>
<gene>
    <name evidence="2" type="ORF">LCGC14_1159660</name>
</gene>
<protein>
    <submittedName>
        <fullName evidence="2">Uncharacterized protein</fullName>
    </submittedName>
</protein>
<evidence type="ECO:0000313" key="2">
    <source>
        <dbReference type="EMBL" id="KKM98263.1"/>
    </source>
</evidence>